<dbReference type="EMBL" id="ML986491">
    <property type="protein sequence ID" value="KAF2277259.1"/>
    <property type="molecule type" value="Genomic_DNA"/>
</dbReference>
<dbReference type="GeneID" id="54550098"/>
<protein>
    <submittedName>
        <fullName evidence="3">Uncharacterized protein</fullName>
    </submittedName>
</protein>
<evidence type="ECO:0000256" key="1">
    <source>
        <dbReference type="SAM" id="MobiDB-lite"/>
    </source>
</evidence>
<dbReference type="AlphaFoldDB" id="A0A6A6JQM1"/>
<keyword evidence="4" id="KW-1185">Reference proteome</keyword>
<sequence>MKAIFWLSVLSQFLESSAQAQKVIACPELIGGAPQPCVNQECGNEDPENKGHCANKASDESHCACDPAATAAQPLVTSVVTAPPISGETSAPSGAPSATFALATLTQYKDLRESITATLTVSPTQSGEPAATVAAVVFAGGVAWYLAGYVGAEAAALTAPKEAPPGHENDEKCKDVTPKCKDCGATLGFCVEPNPGCACDDKEEEKKCPEKKPSCEATECKGDNGKCTLDGLKDCECEESIKCPDDIDAPFCSACGGEEADTAQCAGGAPCCKGDETGKYKGCRCYKEDGVGVDGLERPDDRAVLAALWKNVEEQEQPVCQKQNPDLSEVTAPQHIKDGDPSVEKAAKEWCASMDGKTVGVKDGEVPHQFVRSGDTSFWLSASFRNTGDCGNEAKIVGDECAESMMRAVEGCEPNQKTTHGAALGKGCFFYNVTVSGSLDADHPPWEGNKGQPQCDRKVSSIEGTFFRGLYPQFCSQVKDGKAIKTTLTNKDFKPPSKSKRSPPPSSNQYEDYKFNFEFSGGENCKISCEDAFSKLRDGCSGTTTLMYKGSIDAGCGTYSYSIEDPPPPTVCKPKEQPEALGPVKTCNEGNLRALQFSGCGTPKPFIPKEVFQAGAHQFCYGGFDFTAKPDDKWSAANRFWMDKNVIDPSTNLPKVCTGNQRFACESKIEIMVVPAKDQTGCKPLKEHKLAKDGDCTKMLDEVSEACITPVTDGYSNKTGGFFLEKSEDGCWEWWIWAAQYGETDQRDDSYGRN</sequence>
<evidence type="ECO:0000313" key="4">
    <source>
        <dbReference type="Proteomes" id="UP000800097"/>
    </source>
</evidence>
<keyword evidence="2" id="KW-0732">Signal</keyword>
<proteinExistence type="predicted"/>
<evidence type="ECO:0000313" key="3">
    <source>
        <dbReference type="EMBL" id="KAF2277259.1"/>
    </source>
</evidence>
<gene>
    <name evidence="3" type="ORF">EI97DRAFT_417431</name>
</gene>
<feature type="signal peptide" evidence="2">
    <location>
        <begin position="1"/>
        <end position="20"/>
    </location>
</feature>
<organism evidence="3 4">
    <name type="scientific">Westerdykella ornata</name>
    <dbReference type="NCBI Taxonomy" id="318751"/>
    <lineage>
        <taxon>Eukaryota</taxon>
        <taxon>Fungi</taxon>
        <taxon>Dikarya</taxon>
        <taxon>Ascomycota</taxon>
        <taxon>Pezizomycotina</taxon>
        <taxon>Dothideomycetes</taxon>
        <taxon>Pleosporomycetidae</taxon>
        <taxon>Pleosporales</taxon>
        <taxon>Sporormiaceae</taxon>
        <taxon>Westerdykella</taxon>
    </lineage>
</organism>
<reference evidence="3" key="1">
    <citation type="journal article" date="2020" name="Stud. Mycol.">
        <title>101 Dothideomycetes genomes: a test case for predicting lifestyles and emergence of pathogens.</title>
        <authorList>
            <person name="Haridas S."/>
            <person name="Albert R."/>
            <person name="Binder M."/>
            <person name="Bloem J."/>
            <person name="Labutti K."/>
            <person name="Salamov A."/>
            <person name="Andreopoulos B."/>
            <person name="Baker S."/>
            <person name="Barry K."/>
            <person name="Bills G."/>
            <person name="Bluhm B."/>
            <person name="Cannon C."/>
            <person name="Castanera R."/>
            <person name="Culley D."/>
            <person name="Daum C."/>
            <person name="Ezra D."/>
            <person name="Gonzalez J."/>
            <person name="Henrissat B."/>
            <person name="Kuo A."/>
            <person name="Liang C."/>
            <person name="Lipzen A."/>
            <person name="Lutzoni F."/>
            <person name="Magnuson J."/>
            <person name="Mondo S."/>
            <person name="Nolan M."/>
            <person name="Ohm R."/>
            <person name="Pangilinan J."/>
            <person name="Park H.-J."/>
            <person name="Ramirez L."/>
            <person name="Alfaro M."/>
            <person name="Sun H."/>
            <person name="Tritt A."/>
            <person name="Yoshinaga Y."/>
            <person name="Zwiers L.-H."/>
            <person name="Turgeon B."/>
            <person name="Goodwin S."/>
            <person name="Spatafora J."/>
            <person name="Crous P."/>
            <person name="Grigoriev I."/>
        </authorList>
    </citation>
    <scope>NUCLEOTIDE SEQUENCE</scope>
    <source>
        <strain evidence="3">CBS 379.55</strain>
    </source>
</reference>
<dbReference type="Proteomes" id="UP000800097">
    <property type="component" value="Unassembled WGS sequence"/>
</dbReference>
<feature type="region of interest" description="Disordered" evidence="1">
    <location>
        <begin position="487"/>
        <end position="510"/>
    </location>
</feature>
<evidence type="ECO:0000256" key="2">
    <source>
        <dbReference type="SAM" id="SignalP"/>
    </source>
</evidence>
<dbReference type="OrthoDB" id="3764614at2759"/>
<feature type="chain" id="PRO_5025556907" evidence="2">
    <location>
        <begin position="21"/>
        <end position="754"/>
    </location>
</feature>
<dbReference type="RefSeq" id="XP_033654798.1">
    <property type="nucleotide sequence ID" value="XM_033796923.1"/>
</dbReference>
<accession>A0A6A6JQM1</accession>
<name>A0A6A6JQM1_WESOR</name>